<dbReference type="InterPro" id="IPR003399">
    <property type="entry name" value="Mce/MlaD"/>
</dbReference>
<dbReference type="NCBIfam" id="TIGR00996">
    <property type="entry name" value="Mtu_fam_mce"/>
    <property type="match status" value="1"/>
</dbReference>
<feature type="domain" description="Mammalian cell entry C-terminal" evidence="3">
    <location>
        <begin position="124"/>
        <end position="285"/>
    </location>
</feature>
<organism evidence="4 8">
    <name type="scientific">Rhodococcus erythropolis</name>
    <name type="common">Arthrobacter picolinophilus</name>
    <dbReference type="NCBI Taxonomy" id="1833"/>
    <lineage>
        <taxon>Bacteria</taxon>
        <taxon>Bacillati</taxon>
        <taxon>Actinomycetota</taxon>
        <taxon>Actinomycetes</taxon>
        <taxon>Mycobacteriales</taxon>
        <taxon>Nocardiaceae</taxon>
        <taxon>Rhodococcus</taxon>
        <taxon>Rhodococcus erythropolis group</taxon>
    </lineage>
</organism>
<evidence type="ECO:0000259" key="2">
    <source>
        <dbReference type="Pfam" id="PF02470"/>
    </source>
</evidence>
<gene>
    <name evidence="4" type="ORF">BS297_02205</name>
    <name evidence="6" type="ORF">G9444_1886</name>
    <name evidence="5" type="ORF">I3517_09035</name>
    <name evidence="7" type="ORF">QIE55_09170</name>
</gene>
<reference evidence="6 9" key="2">
    <citation type="submission" date="2020-03" db="EMBL/GenBank/DDBJ databases">
        <title>Screen low temperature-resistant strains for efficient degradation of petroleum hydrocarbons under the low temperature.</title>
        <authorList>
            <person name="Wang Y."/>
            <person name="Chen J."/>
        </authorList>
    </citation>
    <scope>NUCLEOTIDE SEQUENCE [LARGE SCALE GENOMIC DNA]</scope>
    <source>
        <strain evidence="6 9">KB1</strain>
    </source>
</reference>
<dbReference type="KEGG" id="reb:XU06_08525"/>
<dbReference type="InterPro" id="IPR024516">
    <property type="entry name" value="Mce_C"/>
</dbReference>
<dbReference type="RefSeq" id="WP_020906821.1">
    <property type="nucleotide sequence ID" value="NZ_AP018733.1"/>
</dbReference>
<dbReference type="Proteomes" id="UP001230933">
    <property type="component" value="Chromosome"/>
</dbReference>
<proteinExistence type="predicted"/>
<dbReference type="EMBL" id="CP124545">
    <property type="protein sequence ID" value="WGV51362.1"/>
    <property type="molecule type" value="Genomic_DNA"/>
</dbReference>
<dbReference type="PANTHER" id="PTHR33371">
    <property type="entry name" value="INTERMEMBRANE PHOSPHOLIPID TRANSPORT SYSTEM BINDING PROTEIN MLAD-RELATED"/>
    <property type="match status" value="1"/>
</dbReference>
<dbReference type="InterPro" id="IPR005693">
    <property type="entry name" value="Mce"/>
</dbReference>
<accession>A0A0E3VBR4</accession>
<evidence type="ECO:0000313" key="8">
    <source>
        <dbReference type="Proteomes" id="UP000325576"/>
    </source>
</evidence>
<reference evidence="7" key="4">
    <citation type="submission" date="2023-08" db="EMBL/GenBank/DDBJ databases">
        <title>Isolation and Characterization of Rhodococcus erythropolis MGMM8.</title>
        <authorList>
            <person name="Diabankana R.G.C."/>
            <person name="Afordoanyi D.M."/>
            <person name="Validov S.Z."/>
        </authorList>
    </citation>
    <scope>NUCLEOTIDE SEQUENCE</scope>
    <source>
        <strain evidence="7">MGMM8</strain>
    </source>
</reference>
<evidence type="ECO:0000313" key="9">
    <source>
        <dbReference type="Proteomes" id="UP000502345"/>
    </source>
</evidence>
<evidence type="ECO:0000313" key="7">
    <source>
        <dbReference type="EMBL" id="WGV51362.1"/>
    </source>
</evidence>
<dbReference type="Proteomes" id="UP000325576">
    <property type="component" value="Unassembled WGS sequence"/>
</dbReference>
<dbReference type="GeneID" id="57488131"/>
<evidence type="ECO:0000313" key="4">
    <source>
        <dbReference type="EMBL" id="KAB2587032.1"/>
    </source>
</evidence>
<dbReference type="Proteomes" id="UP000502345">
    <property type="component" value="Chromosome"/>
</dbReference>
<feature type="domain" description="Mce/MlaD" evidence="2">
    <location>
        <begin position="43"/>
        <end position="117"/>
    </location>
</feature>
<dbReference type="PANTHER" id="PTHR33371:SF15">
    <property type="entry name" value="LIPOPROTEIN LPRN"/>
    <property type="match status" value="1"/>
</dbReference>
<dbReference type="EMBL" id="MRBO01000081">
    <property type="protein sequence ID" value="KAB2587032.1"/>
    <property type="molecule type" value="Genomic_DNA"/>
</dbReference>
<evidence type="ECO:0000313" key="6">
    <source>
        <dbReference type="EMBL" id="QIP39130.1"/>
    </source>
</evidence>
<dbReference type="EMBL" id="CP050124">
    <property type="protein sequence ID" value="QIP39130.1"/>
    <property type="molecule type" value="Genomic_DNA"/>
</dbReference>
<dbReference type="OMA" id="DRTRHAT"/>
<protein>
    <submittedName>
        <fullName evidence="5">MCE family protein</fullName>
    </submittedName>
    <submittedName>
        <fullName evidence="4">Mammalian cell entry protein</fullName>
    </submittedName>
    <submittedName>
        <fullName evidence="6">Phospholipid/cholesterol/gamma-HCH transport system substrate-binding protein</fullName>
    </submittedName>
</protein>
<dbReference type="PROSITE" id="PS51257">
    <property type="entry name" value="PROKAR_LIPOPROTEIN"/>
    <property type="match status" value="1"/>
</dbReference>
<feature type="chain" id="PRO_5011849772" evidence="1">
    <location>
        <begin position="23"/>
        <end position="425"/>
    </location>
</feature>
<evidence type="ECO:0000313" key="10">
    <source>
        <dbReference type="Proteomes" id="UP000627573"/>
    </source>
</evidence>
<feature type="signal peptide" evidence="1">
    <location>
        <begin position="1"/>
        <end position="22"/>
    </location>
</feature>
<evidence type="ECO:0000313" key="5">
    <source>
        <dbReference type="EMBL" id="MBH5142760.1"/>
    </source>
</evidence>
<dbReference type="Proteomes" id="UP000627573">
    <property type="component" value="Unassembled WGS sequence"/>
</dbReference>
<keyword evidence="1" id="KW-0732">Signal</keyword>
<dbReference type="EMBL" id="JAECSB010000030">
    <property type="protein sequence ID" value="MBH5142760.1"/>
    <property type="molecule type" value="Genomic_DNA"/>
</dbReference>
<reference evidence="5 10" key="3">
    <citation type="submission" date="2020-12" db="EMBL/GenBank/DDBJ databases">
        <title>Draft genome sequence of furan degrading bacterial strain FUR100.</title>
        <authorList>
            <person name="Woiski C."/>
        </authorList>
    </citation>
    <scope>NUCLEOTIDE SEQUENCE [LARGE SCALE GENOMIC DNA]</scope>
    <source>
        <strain evidence="5 10">FUR100</strain>
    </source>
</reference>
<evidence type="ECO:0000256" key="1">
    <source>
        <dbReference type="SAM" id="SignalP"/>
    </source>
</evidence>
<reference evidence="4 8" key="1">
    <citation type="journal article" date="2017" name="Poromechanics V (2013)">
        <title>Genomic Characterization of the Arsenic-Tolerant Actinobacterium, &lt;i&gt;Rhodococcus erythropolis&lt;/i&gt; S43.</title>
        <authorList>
            <person name="Retamal-Morales G."/>
            <person name="Mehnert M."/>
            <person name="Schwabe R."/>
            <person name="Tischler D."/>
            <person name="Schloemann M."/>
            <person name="Levican G.J."/>
        </authorList>
    </citation>
    <scope>NUCLEOTIDE SEQUENCE [LARGE SCALE GENOMIC DNA]</scope>
    <source>
        <strain evidence="4 8">S43</strain>
    </source>
</reference>
<keyword evidence="10" id="KW-1185">Reference proteome</keyword>
<dbReference type="InterPro" id="IPR052336">
    <property type="entry name" value="MlaD_Phospholipid_Transporter"/>
</dbReference>
<name>A0A0E3VBR4_RHOER</name>
<dbReference type="GO" id="GO:0005576">
    <property type="term" value="C:extracellular region"/>
    <property type="evidence" value="ECO:0007669"/>
    <property type="project" value="TreeGrafter"/>
</dbReference>
<dbReference type="Pfam" id="PF02470">
    <property type="entry name" value="MlaD"/>
    <property type="match status" value="1"/>
</dbReference>
<dbReference type="Pfam" id="PF11887">
    <property type="entry name" value="Mce4_CUP1"/>
    <property type="match status" value="1"/>
</dbReference>
<evidence type="ECO:0000259" key="3">
    <source>
        <dbReference type="Pfam" id="PF11887"/>
    </source>
</evidence>
<dbReference type="AlphaFoldDB" id="A0A0E3VBR4"/>
<sequence length="425" mass="44191">MKRSLIVGAGLCAVLISATACSSEGIYAVPLPGGPDVGSDPMHLTIQFDDVLDLVPQSAVKVDGVPVGRVDDVSVGPDGWTADVGIILDSSVDLPANAIAAVEQTNLLGEKFIQLSAPPSGPDSAKLADGDLIPLDRTRHATEIEQVLGALSLLLNGGGVGQLQPIVEELGAAFDGREGKTRSLLEQANTLIGGLNEQRDDITRALDGLDVLSTRVNDQNEKIGKILEELPVATQVLNEQRPQLTQMLAQVDRLGTVGTDVLTQSKDDLIADLQALRPTLQALADSGDDFVGALPFLPTFPFPDGVEKIAQGGSVNLFLSVDLQIGNTLSGLGVGQGEPEYRQPKFGNPKPVVDPSNPYYNGNGPRPGWPTVSLLPIAPILPQIPVVAGLPATTAGDPATPAPAADPLNPIQGMLEQFGIGGDGQ</sequence>